<keyword evidence="2 7" id="KW-0699">rRNA-binding</keyword>
<dbReference type="EMBL" id="PIUK01000268">
    <property type="protein sequence ID" value="MBY6277873.1"/>
    <property type="molecule type" value="Genomic_DNA"/>
</dbReference>
<dbReference type="PANTHER" id="PTHR11831">
    <property type="entry name" value="30S 40S RIBOSOMAL PROTEIN"/>
    <property type="match status" value="1"/>
</dbReference>
<gene>
    <name evidence="7" type="primary">rpsD</name>
    <name evidence="11" type="ORF">CWE10_17095</name>
</gene>
<evidence type="ECO:0000256" key="4">
    <source>
        <dbReference type="ARBA" id="ARBA00022980"/>
    </source>
</evidence>
<dbReference type="HAMAP" id="MF_01306_B">
    <property type="entry name" value="Ribosomal_uS4_B"/>
    <property type="match status" value="1"/>
</dbReference>
<dbReference type="FunFam" id="3.10.290.10:FF:000001">
    <property type="entry name" value="30S ribosomal protein S4"/>
    <property type="match status" value="1"/>
</dbReference>
<dbReference type="Pfam" id="PF01479">
    <property type="entry name" value="S4"/>
    <property type="match status" value="1"/>
</dbReference>
<dbReference type="AlphaFoldDB" id="A0A953IBA8"/>
<comment type="subunit">
    <text evidence="7">Part of the 30S ribosomal subunit. Contacts protein S5. The interaction surface between S4 and S5 is involved in control of translational fidelity.</text>
</comment>
<evidence type="ECO:0000259" key="10">
    <source>
        <dbReference type="SMART" id="SM01390"/>
    </source>
</evidence>
<dbReference type="RefSeq" id="WP_011194248.1">
    <property type="nucleotide sequence ID" value="NZ_PIUK01000268.1"/>
</dbReference>
<dbReference type="Gene3D" id="3.10.290.10">
    <property type="entry name" value="RNA-binding S4 domain"/>
    <property type="match status" value="1"/>
</dbReference>
<dbReference type="Pfam" id="PF00163">
    <property type="entry name" value="Ribosomal_S4"/>
    <property type="match status" value="1"/>
</dbReference>
<dbReference type="SMART" id="SM00363">
    <property type="entry name" value="S4"/>
    <property type="match status" value="1"/>
</dbReference>
<evidence type="ECO:0000313" key="12">
    <source>
        <dbReference type="Proteomes" id="UP000732377"/>
    </source>
</evidence>
<accession>A0A953IBA8</accession>
<evidence type="ECO:0000256" key="7">
    <source>
        <dbReference type="HAMAP-Rule" id="MF_01306"/>
    </source>
</evidence>
<dbReference type="InterPro" id="IPR005709">
    <property type="entry name" value="Ribosomal_uS4_bac-type"/>
</dbReference>
<dbReference type="GO" id="GO:0019843">
    <property type="term" value="F:rRNA binding"/>
    <property type="evidence" value="ECO:0007669"/>
    <property type="project" value="UniProtKB-UniRule"/>
</dbReference>
<feature type="domain" description="Small ribosomal subunit protein uS4 N-terminal" evidence="10">
    <location>
        <begin position="3"/>
        <end position="92"/>
    </location>
</feature>
<dbReference type="InterPro" id="IPR036986">
    <property type="entry name" value="S4_RNA-bd_sf"/>
</dbReference>
<name>A0A953IBA8_SYMTR</name>
<dbReference type="GO" id="GO:0006412">
    <property type="term" value="P:translation"/>
    <property type="evidence" value="ECO:0007669"/>
    <property type="project" value="UniProtKB-UniRule"/>
</dbReference>
<evidence type="ECO:0000256" key="2">
    <source>
        <dbReference type="ARBA" id="ARBA00022730"/>
    </source>
</evidence>
<organism evidence="11 12">
    <name type="scientific">Symbiobacterium thermophilum</name>
    <dbReference type="NCBI Taxonomy" id="2734"/>
    <lineage>
        <taxon>Bacteria</taxon>
        <taxon>Bacillati</taxon>
        <taxon>Bacillota</taxon>
        <taxon>Clostridia</taxon>
        <taxon>Eubacteriales</taxon>
        <taxon>Symbiobacteriaceae</taxon>
        <taxon>Symbiobacterium</taxon>
    </lineage>
</organism>
<dbReference type="InterPro" id="IPR001912">
    <property type="entry name" value="Ribosomal_uS4_N"/>
</dbReference>
<evidence type="ECO:0000256" key="5">
    <source>
        <dbReference type="ARBA" id="ARBA00023274"/>
    </source>
</evidence>
<dbReference type="InterPro" id="IPR022801">
    <property type="entry name" value="Ribosomal_uS4"/>
</dbReference>
<evidence type="ECO:0000256" key="1">
    <source>
        <dbReference type="ARBA" id="ARBA00007465"/>
    </source>
</evidence>
<keyword evidence="4 7" id="KW-0689">Ribosomal protein</keyword>
<dbReference type="CDD" id="cd00165">
    <property type="entry name" value="S4"/>
    <property type="match status" value="1"/>
</dbReference>
<comment type="function">
    <text evidence="7">With S5 and S12 plays an important role in translational accuracy.</text>
</comment>
<comment type="caution">
    <text evidence="11">The sequence shown here is derived from an EMBL/GenBank/DDBJ whole genome shotgun (WGS) entry which is preliminary data.</text>
</comment>
<evidence type="ECO:0000256" key="6">
    <source>
        <dbReference type="ARBA" id="ARBA00035254"/>
    </source>
</evidence>
<dbReference type="SUPFAM" id="SSF55174">
    <property type="entry name" value="Alpha-L RNA-binding motif"/>
    <property type="match status" value="1"/>
</dbReference>
<evidence type="ECO:0000256" key="8">
    <source>
        <dbReference type="RuleBase" id="RU003699"/>
    </source>
</evidence>
<dbReference type="GO" id="GO:0003735">
    <property type="term" value="F:structural constituent of ribosome"/>
    <property type="evidence" value="ECO:0007669"/>
    <property type="project" value="InterPro"/>
</dbReference>
<dbReference type="SMR" id="A0A953IBA8"/>
<comment type="function">
    <text evidence="7">One of the primary rRNA binding proteins, it binds directly to 16S rRNA where it nucleates assembly of the body of the 30S subunit.</text>
</comment>
<dbReference type="GO" id="GO:0015935">
    <property type="term" value="C:small ribosomal subunit"/>
    <property type="evidence" value="ECO:0007669"/>
    <property type="project" value="InterPro"/>
</dbReference>
<dbReference type="NCBIfam" id="NF003717">
    <property type="entry name" value="PRK05327.1"/>
    <property type="match status" value="1"/>
</dbReference>
<keyword evidence="3 7" id="KW-0694">RNA-binding</keyword>
<dbReference type="SMART" id="SM01390">
    <property type="entry name" value="Ribosomal_S4"/>
    <property type="match status" value="1"/>
</dbReference>
<proteinExistence type="inferred from homology"/>
<comment type="similarity">
    <text evidence="1 7 8">Belongs to the universal ribosomal protein uS4 family.</text>
</comment>
<dbReference type="PROSITE" id="PS00632">
    <property type="entry name" value="RIBOSOMAL_S4"/>
    <property type="match status" value="1"/>
</dbReference>
<dbReference type="OMA" id="HRMCRIV"/>
<dbReference type="Proteomes" id="UP000732377">
    <property type="component" value="Unassembled WGS sequence"/>
</dbReference>
<protein>
    <recommendedName>
        <fullName evidence="6 7">Small ribosomal subunit protein uS4</fullName>
    </recommendedName>
</protein>
<evidence type="ECO:0000313" key="11">
    <source>
        <dbReference type="EMBL" id="MBY6277873.1"/>
    </source>
</evidence>
<dbReference type="PANTHER" id="PTHR11831:SF4">
    <property type="entry name" value="SMALL RIBOSOMAL SUBUNIT PROTEIN US4M"/>
    <property type="match status" value="1"/>
</dbReference>
<evidence type="ECO:0000259" key="9">
    <source>
        <dbReference type="SMART" id="SM00363"/>
    </source>
</evidence>
<evidence type="ECO:0000256" key="3">
    <source>
        <dbReference type="ARBA" id="ARBA00022884"/>
    </source>
</evidence>
<dbReference type="GO" id="GO:0042274">
    <property type="term" value="P:ribosomal small subunit biogenesis"/>
    <property type="evidence" value="ECO:0007669"/>
    <property type="project" value="TreeGrafter"/>
</dbReference>
<feature type="domain" description="RNA-binding S4" evidence="9">
    <location>
        <begin position="93"/>
        <end position="157"/>
    </location>
</feature>
<dbReference type="PROSITE" id="PS50889">
    <property type="entry name" value="S4"/>
    <property type="match status" value="1"/>
</dbReference>
<dbReference type="InterPro" id="IPR002942">
    <property type="entry name" value="S4_RNA-bd"/>
</dbReference>
<dbReference type="Gene3D" id="1.10.1050.10">
    <property type="entry name" value="Ribosomal Protein S4 Delta 41, Chain A, domain 1"/>
    <property type="match status" value="1"/>
</dbReference>
<sequence>MARYIGPKHKLCRRVGRPLCGSAKCPALKRPYRPGQHGPGRPQKLSEYGAQLLEKQKLRFIYGVMERQFRRYFEQAQRSRGVTGEVLLQLLEQRLDTVVYRLGFARTMAAARQLVGHGHVTLNGRRVDIASCQVKPGDVVGLTQKARSLAVVRESLDLRRPVPPYLSLDETTMTSRLQRLPLREEIPVDVDESLVVELYAR</sequence>
<reference evidence="11" key="1">
    <citation type="submission" date="2017-11" db="EMBL/GenBank/DDBJ databases">
        <title>Three new genomes from thermophilic consortium.</title>
        <authorList>
            <person name="Quaggio R."/>
            <person name="Amgarten D."/>
            <person name="Setubal J.C."/>
        </authorList>
    </citation>
    <scope>NUCLEOTIDE SEQUENCE</scope>
    <source>
        <strain evidence="11">ZCTH01-B2</strain>
    </source>
</reference>
<dbReference type="InterPro" id="IPR018079">
    <property type="entry name" value="Ribosomal_uS4_CS"/>
</dbReference>
<dbReference type="NCBIfam" id="TIGR01017">
    <property type="entry name" value="rpsD_bact"/>
    <property type="match status" value="1"/>
</dbReference>
<keyword evidence="5 7" id="KW-0687">Ribonucleoprotein</keyword>